<accession>A0A1M4V9P0</accession>
<sequence>MNPSLDGNYIPLNGPLCKEGKSILGFLAMGLDKDNNFII</sequence>
<protein>
    <submittedName>
        <fullName evidence="1">Uncharacterized protein</fullName>
    </submittedName>
</protein>
<name>A0A1M4V9P0_9FLAO</name>
<dbReference type="Proteomes" id="UP000184406">
    <property type="component" value="Unassembled WGS sequence"/>
</dbReference>
<dbReference type="EMBL" id="FQUX01000001">
    <property type="protein sequence ID" value="SHE65610.1"/>
    <property type="molecule type" value="Genomic_DNA"/>
</dbReference>
<evidence type="ECO:0000313" key="2">
    <source>
        <dbReference type="Proteomes" id="UP000184406"/>
    </source>
</evidence>
<proteinExistence type="predicted"/>
<organism evidence="1 2">
    <name type="scientific">Arenibacter palladensis</name>
    <dbReference type="NCBI Taxonomy" id="237373"/>
    <lineage>
        <taxon>Bacteria</taxon>
        <taxon>Pseudomonadati</taxon>
        <taxon>Bacteroidota</taxon>
        <taxon>Flavobacteriia</taxon>
        <taxon>Flavobacteriales</taxon>
        <taxon>Flavobacteriaceae</taxon>
        <taxon>Arenibacter</taxon>
    </lineage>
</organism>
<reference evidence="2" key="1">
    <citation type="submission" date="2016-11" db="EMBL/GenBank/DDBJ databases">
        <authorList>
            <person name="Varghese N."/>
            <person name="Submissions S."/>
        </authorList>
    </citation>
    <scope>NUCLEOTIDE SEQUENCE [LARGE SCALE GENOMIC DNA]</scope>
    <source>
        <strain evidence="2">DSM 17539</strain>
    </source>
</reference>
<gene>
    <name evidence="1" type="ORF">SAMN03080594_101893</name>
</gene>
<dbReference type="AlphaFoldDB" id="A0A1M4V9P0"/>
<keyword evidence="2" id="KW-1185">Reference proteome</keyword>
<evidence type="ECO:0000313" key="1">
    <source>
        <dbReference type="EMBL" id="SHE65610.1"/>
    </source>
</evidence>